<evidence type="ECO:0000313" key="3">
    <source>
        <dbReference type="Proteomes" id="UP000054717"/>
    </source>
</evidence>
<dbReference type="EMBL" id="FCNZ02000007">
    <property type="protein sequence ID" value="SAL43013.1"/>
    <property type="molecule type" value="Genomic_DNA"/>
</dbReference>
<dbReference type="AlphaFoldDB" id="A0A158HG43"/>
<name>A0A158HG43_9BURK</name>
<keyword evidence="1" id="KW-0175">Coiled coil</keyword>
<evidence type="ECO:0000313" key="2">
    <source>
        <dbReference type="EMBL" id="SAL43013.1"/>
    </source>
</evidence>
<comment type="caution">
    <text evidence="2">The sequence shown here is derived from an EMBL/GenBank/DDBJ whole genome shotgun (WGS) entry which is preliminary data.</text>
</comment>
<gene>
    <name evidence="2" type="ORF">AWB66_02275</name>
</gene>
<proteinExistence type="predicted"/>
<dbReference type="Proteomes" id="UP000054717">
    <property type="component" value="Unassembled WGS sequence"/>
</dbReference>
<reference evidence="2" key="1">
    <citation type="submission" date="2016-01" db="EMBL/GenBank/DDBJ databases">
        <authorList>
            <person name="Peeters Charlotte."/>
        </authorList>
    </citation>
    <scope>NUCLEOTIDE SEQUENCE</scope>
    <source>
        <strain evidence="2">LMG 22936</strain>
    </source>
</reference>
<sequence>MKEPGNQDIGRCAYFKETPVFVLVRSREDGSLDTAASMTAGGRAVVCHLSFVHALIDLAYRSSQGMQYFVREANSVDPDVFANAEGSGLIAQLRLAWPAKNRKIVLAQGRNTATCARLLYHGTSTGFPARFEVDDEAMEQVDRLHERAGLFAWRDTYRELLQWPFERQKRTLECALKSMETAEARLMECREAALFDPEFGQWHFVSLEGL</sequence>
<organism evidence="2 3">
    <name type="scientific">Caballeronia telluris</name>
    <dbReference type="NCBI Taxonomy" id="326475"/>
    <lineage>
        <taxon>Bacteria</taxon>
        <taxon>Pseudomonadati</taxon>
        <taxon>Pseudomonadota</taxon>
        <taxon>Betaproteobacteria</taxon>
        <taxon>Burkholderiales</taxon>
        <taxon>Burkholderiaceae</taxon>
        <taxon>Caballeronia</taxon>
    </lineage>
</organism>
<accession>A0A158HG43</accession>
<protein>
    <submittedName>
        <fullName evidence="2">Uncharacterized protein</fullName>
    </submittedName>
</protein>
<dbReference type="RefSeq" id="WP_125469710.1">
    <property type="nucleotide sequence ID" value="NZ_FCNZ02000007.1"/>
</dbReference>
<keyword evidence="3" id="KW-1185">Reference proteome</keyword>
<evidence type="ECO:0000256" key="1">
    <source>
        <dbReference type="SAM" id="Coils"/>
    </source>
</evidence>
<feature type="coiled-coil region" evidence="1">
    <location>
        <begin position="165"/>
        <end position="192"/>
    </location>
</feature>